<dbReference type="InterPro" id="IPR005471">
    <property type="entry name" value="Tscrpt_reg_IclR_N"/>
</dbReference>
<feature type="domain" description="HTH iclR-type" evidence="5">
    <location>
        <begin position="24"/>
        <end position="86"/>
    </location>
</feature>
<evidence type="ECO:0000256" key="1">
    <source>
        <dbReference type="ARBA" id="ARBA00023015"/>
    </source>
</evidence>
<evidence type="ECO:0000256" key="2">
    <source>
        <dbReference type="ARBA" id="ARBA00023125"/>
    </source>
</evidence>
<evidence type="ECO:0000256" key="3">
    <source>
        <dbReference type="ARBA" id="ARBA00023163"/>
    </source>
</evidence>
<dbReference type="PANTHER" id="PTHR30136">
    <property type="entry name" value="HELIX-TURN-HELIX TRANSCRIPTIONAL REGULATOR, ICLR FAMILY"/>
    <property type="match status" value="1"/>
</dbReference>
<dbReference type="SUPFAM" id="SSF55781">
    <property type="entry name" value="GAF domain-like"/>
    <property type="match status" value="1"/>
</dbReference>
<proteinExistence type="predicted"/>
<feature type="region of interest" description="Disordered" evidence="4">
    <location>
        <begin position="1"/>
        <end position="21"/>
    </location>
</feature>
<dbReference type="Gene3D" id="1.10.10.10">
    <property type="entry name" value="Winged helix-like DNA-binding domain superfamily/Winged helix DNA-binding domain"/>
    <property type="match status" value="1"/>
</dbReference>
<dbReference type="RefSeq" id="WP_259541808.1">
    <property type="nucleotide sequence ID" value="NZ_JANLCJ010000011.1"/>
</dbReference>
<dbReference type="PROSITE" id="PS51077">
    <property type="entry name" value="HTH_ICLR"/>
    <property type="match status" value="1"/>
</dbReference>
<dbReference type="InterPro" id="IPR036388">
    <property type="entry name" value="WH-like_DNA-bd_sf"/>
</dbReference>
<keyword evidence="3" id="KW-0804">Transcription</keyword>
<reference evidence="7" key="1">
    <citation type="submission" date="2022-08" db="EMBL/GenBank/DDBJ databases">
        <authorList>
            <person name="Deng Y."/>
            <person name="Han X.-F."/>
            <person name="Zhang Y.-Q."/>
        </authorList>
    </citation>
    <scope>NUCLEOTIDE SEQUENCE</scope>
    <source>
        <strain evidence="7">CPCC 203386</strain>
    </source>
</reference>
<dbReference type="SMART" id="SM00346">
    <property type="entry name" value="HTH_ICLR"/>
    <property type="match status" value="1"/>
</dbReference>
<dbReference type="Gene3D" id="3.30.450.40">
    <property type="match status" value="1"/>
</dbReference>
<evidence type="ECO:0000256" key="4">
    <source>
        <dbReference type="SAM" id="MobiDB-lite"/>
    </source>
</evidence>
<dbReference type="PROSITE" id="PS51078">
    <property type="entry name" value="ICLR_ED"/>
    <property type="match status" value="1"/>
</dbReference>
<sequence>MSETRTDAADDVEAGPDAIEARRRQPLARGIELLTLMVDSDQDTHGVRELAGRLGISPSTVHRLITDLEKLGLVSRTPAGAYRLGLEFLRLAWTTSNRFPLQELASDTLDDLTEQTGESSFFGVYNEQRRQMMFTLTVESPHPLRYTLPVREWLPLHAGASGIAILAFVPEAVQQAVITAPLAAQTDRTLVDAESLTARLAAVREEGYAITHGERIEGAIAIAAPVFGPSGVVGVTGVSLPESRFNAAHSTSLATLVRQSAARLSGYISGTRNGDNDATHA</sequence>
<dbReference type="EMBL" id="JANLCJ010000011">
    <property type="protein sequence ID" value="MCS5736084.1"/>
    <property type="molecule type" value="Genomic_DNA"/>
</dbReference>
<keyword evidence="8" id="KW-1185">Reference proteome</keyword>
<protein>
    <submittedName>
        <fullName evidence="7">IclR family transcriptional regulator</fullName>
    </submittedName>
</protein>
<dbReference type="InterPro" id="IPR012318">
    <property type="entry name" value="HTH_CRP"/>
</dbReference>
<dbReference type="InterPro" id="IPR050707">
    <property type="entry name" value="HTH_MetabolicPath_Reg"/>
</dbReference>
<evidence type="ECO:0000313" key="7">
    <source>
        <dbReference type="EMBL" id="MCS5736084.1"/>
    </source>
</evidence>
<dbReference type="SUPFAM" id="SSF46785">
    <property type="entry name" value="Winged helix' DNA-binding domain"/>
    <property type="match status" value="1"/>
</dbReference>
<dbReference type="PANTHER" id="PTHR30136:SF24">
    <property type="entry name" value="HTH-TYPE TRANSCRIPTIONAL REPRESSOR ALLR"/>
    <property type="match status" value="1"/>
</dbReference>
<accession>A0ABT2H832</accession>
<dbReference type="Proteomes" id="UP001165586">
    <property type="component" value="Unassembled WGS sequence"/>
</dbReference>
<feature type="domain" description="IclR-ED" evidence="6">
    <location>
        <begin position="87"/>
        <end position="270"/>
    </location>
</feature>
<dbReference type="InterPro" id="IPR036390">
    <property type="entry name" value="WH_DNA-bd_sf"/>
</dbReference>
<dbReference type="InterPro" id="IPR014757">
    <property type="entry name" value="Tscrpt_reg_IclR_C"/>
</dbReference>
<evidence type="ECO:0000313" key="8">
    <source>
        <dbReference type="Proteomes" id="UP001165586"/>
    </source>
</evidence>
<keyword evidence="2" id="KW-0238">DNA-binding</keyword>
<dbReference type="Pfam" id="PF09339">
    <property type="entry name" value="HTH_IclR"/>
    <property type="match status" value="1"/>
</dbReference>
<organism evidence="7 8">
    <name type="scientific">Herbiconiux daphne</name>
    <dbReference type="NCBI Taxonomy" id="2970914"/>
    <lineage>
        <taxon>Bacteria</taxon>
        <taxon>Bacillati</taxon>
        <taxon>Actinomycetota</taxon>
        <taxon>Actinomycetes</taxon>
        <taxon>Micrococcales</taxon>
        <taxon>Microbacteriaceae</taxon>
        <taxon>Herbiconiux</taxon>
    </lineage>
</organism>
<dbReference type="SMART" id="SM00419">
    <property type="entry name" value="HTH_CRP"/>
    <property type="match status" value="1"/>
</dbReference>
<name>A0ABT2H832_9MICO</name>
<evidence type="ECO:0000259" key="6">
    <source>
        <dbReference type="PROSITE" id="PS51078"/>
    </source>
</evidence>
<evidence type="ECO:0000259" key="5">
    <source>
        <dbReference type="PROSITE" id="PS51077"/>
    </source>
</evidence>
<keyword evidence="1" id="KW-0805">Transcription regulation</keyword>
<dbReference type="Pfam" id="PF01614">
    <property type="entry name" value="IclR_C"/>
    <property type="match status" value="1"/>
</dbReference>
<dbReference type="InterPro" id="IPR029016">
    <property type="entry name" value="GAF-like_dom_sf"/>
</dbReference>
<comment type="caution">
    <text evidence="7">The sequence shown here is derived from an EMBL/GenBank/DDBJ whole genome shotgun (WGS) entry which is preliminary data.</text>
</comment>
<gene>
    <name evidence="7" type="ORF">N1032_20285</name>
</gene>